<comment type="caution">
    <text evidence="1">The sequence shown here is derived from an EMBL/GenBank/DDBJ whole genome shotgun (WGS) entry which is preliminary data.</text>
</comment>
<evidence type="ECO:0000313" key="2">
    <source>
        <dbReference type="Proteomes" id="UP001620645"/>
    </source>
</evidence>
<protein>
    <submittedName>
        <fullName evidence="1">Uncharacterized protein</fullName>
    </submittedName>
</protein>
<reference evidence="1 2" key="1">
    <citation type="submission" date="2024-10" db="EMBL/GenBank/DDBJ databases">
        <authorList>
            <person name="Kim D."/>
        </authorList>
    </citation>
    <scope>NUCLEOTIDE SEQUENCE [LARGE SCALE GENOMIC DNA]</scope>
    <source>
        <strain evidence="1">Taebaek</strain>
    </source>
</reference>
<dbReference type="EMBL" id="JBICCN010000188">
    <property type="protein sequence ID" value="KAL3086815.1"/>
    <property type="molecule type" value="Genomic_DNA"/>
</dbReference>
<organism evidence="1 2">
    <name type="scientific">Heterodera schachtii</name>
    <name type="common">Sugarbeet cyst nematode worm</name>
    <name type="synonym">Tylenchus schachtii</name>
    <dbReference type="NCBI Taxonomy" id="97005"/>
    <lineage>
        <taxon>Eukaryota</taxon>
        <taxon>Metazoa</taxon>
        <taxon>Ecdysozoa</taxon>
        <taxon>Nematoda</taxon>
        <taxon>Chromadorea</taxon>
        <taxon>Rhabditida</taxon>
        <taxon>Tylenchina</taxon>
        <taxon>Tylenchomorpha</taxon>
        <taxon>Tylenchoidea</taxon>
        <taxon>Heteroderidae</taxon>
        <taxon>Heteroderinae</taxon>
        <taxon>Heterodera</taxon>
    </lineage>
</organism>
<gene>
    <name evidence="1" type="ORF">niasHS_008602</name>
</gene>
<sequence>MKFAKKMLMIPEAEYLALRSAMNSGDYLQNEKASLDARISQNLQDPGISEDLKAKRHDWLYKERRTEKIPEIKDNTERLPYRLAVRFMESTPAKYALRKVEMRSIFLGTGRTELSHNVFTSTLPRRLICTFVSTDAYSGARHLSPFNFEHANIHSISAEANGLTFPSTPYLFSFGNQKRFVRAFVDMYAGLGLDDSDNKTVSISMARFLSGWAFFVIPMTSTLDDTPGFELIRQGTCTVKVQFEQPIKADGYEMLILGEFDSVLSINADRVLSTDGIYFESIRQIEPTACFEYNGKSYVFFEDREADELHLYRGHEQKIVKKFLANINRLMFDYIAERLYISDKYERRISEIELSYLERSEPLYVELTDLMVCPGDLQKCLSHFGHRKDQRNLVVDELDWHDEDDDITEGAW</sequence>
<accession>A0ABD2J885</accession>
<keyword evidence="2" id="KW-1185">Reference proteome</keyword>
<evidence type="ECO:0000313" key="1">
    <source>
        <dbReference type="EMBL" id="KAL3086815.1"/>
    </source>
</evidence>
<proteinExistence type="predicted"/>
<dbReference type="AlphaFoldDB" id="A0ABD2J885"/>
<name>A0ABD2J885_HETSC</name>
<dbReference type="Proteomes" id="UP001620645">
    <property type="component" value="Unassembled WGS sequence"/>
</dbReference>